<dbReference type="GO" id="GO:0003677">
    <property type="term" value="F:DNA binding"/>
    <property type="evidence" value="ECO:0007669"/>
    <property type="project" value="InterPro"/>
</dbReference>
<dbReference type="SMART" id="SM00482">
    <property type="entry name" value="POLAc"/>
    <property type="match status" value="1"/>
</dbReference>
<dbReference type="InterPro" id="IPR002298">
    <property type="entry name" value="DNA_polymerase_A"/>
</dbReference>
<dbReference type="InterPro" id="IPR001098">
    <property type="entry name" value="DNA-dir_DNA_pol_A_palm_dom"/>
</dbReference>
<dbReference type="OrthoDB" id="348430at2759"/>
<accession>U6L5R7</accession>
<dbReference type="GO" id="GO:0006261">
    <property type="term" value="P:DNA-templated DNA replication"/>
    <property type="evidence" value="ECO:0007669"/>
    <property type="project" value="InterPro"/>
</dbReference>
<proteinExistence type="predicted"/>
<dbReference type="Gene3D" id="1.10.150.20">
    <property type="entry name" value="5' to 3' exonuclease, C-terminal subdomain"/>
    <property type="match status" value="1"/>
</dbReference>
<organism evidence="2 3">
    <name type="scientific">Eimeria tenella</name>
    <name type="common">Coccidian parasite</name>
    <dbReference type="NCBI Taxonomy" id="5802"/>
    <lineage>
        <taxon>Eukaryota</taxon>
        <taxon>Sar</taxon>
        <taxon>Alveolata</taxon>
        <taxon>Apicomplexa</taxon>
        <taxon>Conoidasida</taxon>
        <taxon>Coccidia</taxon>
        <taxon>Eucoccidiorida</taxon>
        <taxon>Eimeriorina</taxon>
        <taxon>Eimeriidae</taxon>
        <taxon>Eimeria</taxon>
    </lineage>
</organism>
<dbReference type="VEuPathDB" id="ToxoDB:ETH_00021320"/>
<reference evidence="2" key="1">
    <citation type="submission" date="2013-10" db="EMBL/GenBank/DDBJ databases">
        <title>Genomic analysis of the causative agents of coccidiosis in chickens.</title>
        <authorList>
            <person name="Reid A.J."/>
            <person name="Blake D."/>
            <person name="Billington K."/>
            <person name="Browne H."/>
            <person name="Dunn M."/>
            <person name="Hung S."/>
            <person name="Kawahara F."/>
            <person name="Miranda-Saavedra D."/>
            <person name="Mourier T."/>
            <person name="Nagra H."/>
            <person name="Otto T.D."/>
            <person name="Rawlings N."/>
            <person name="Sanchez A."/>
            <person name="Sanders M."/>
            <person name="Subramaniam C."/>
            <person name="Tay Y."/>
            <person name="Dear P."/>
            <person name="Doerig C."/>
            <person name="Gruber A."/>
            <person name="Parkinson J."/>
            <person name="Shirley M."/>
            <person name="Wan K.L."/>
            <person name="Berriman M."/>
            <person name="Tomley F."/>
            <person name="Pain A."/>
        </authorList>
    </citation>
    <scope>NUCLEOTIDE SEQUENCE [LARGE SCALE GENOMIC DNA]</scope>
    <source>
        <strain evidence="2">Houghton</strain>
    </source>
</reference>
<dbReference type="PRINTS" id="PR00868">
    <property type="entry name" value="DNAPOLI"/>
</dbReference>
<feature type="non-terminal residue" evidence="2">
    <location>
        <position position="1"/>
    </location>
</feature>
<dbReference type="EMBL" id="HG676343">
    <property type="protein sequence ID" value="CDJ43909.1"/>
    <property type="molecule type" value="Genomic_DNA"/>
</dbReference>
<feature type="domain" description="DNA-directed DNA polymerase family A palm" evidence="1">
    <location>
        <begin position="100"/>
        <end position="289"/>
    </location>
</feature>
<dbReference type="SUPFAM" id="SSF56672">
    <property type="entry name" value="DNA/RNA polymerases"/>
    <property type="match status" value="1"/>
</dbReference>
<gene>
    <name evidence="2" type="ORF">ETH_00021320</name>
</gene>
<dbReference type="GeneID" id="25253379"/>
<dbReference type="GO" id="GO:0006302">
    <property type="term" value="P:double-strand break repair"/>
    <property type="evidence" value="ECO:0007669"/>
    <property type="project" value="TreeGrafter"/>
</dbReference>
<evidence type="ECO:0000313" key="2">
    <source>
        <dbReference type="EMBL" id="CDJ43909.1"/>
    </source>
</evidence>
<reference evidence="2" key="2">
    <citation type="submission" date="2013-10" db="EMBL/GenBank/DDBJ databases">
        <authorList>
            <person name="Aslett M."/>
        </authorList>
    </citation>
    <scope>NUCLEOTIDE SEQUENCE [LARGE SCALE GENOMIC DNA]</scope>
    <source>
        <strain evidence="2">Houghton</strain>
    </source>
</reference>
<dbReference type="Pfam" id="PF00476">
    <property type="entry name" value="DNA_pol_A"/>
    <property type="match status" value="1"/>
</dbReference>
<dbReference type="VEuPathDB" id="ToxoDB:ETH2_0537400"/>
<keyword evidence="3" id="KW-1185">Reference proteome</keyword>
<evidence type="ECO:0000259" key="1">
    <source>
        <dbReference type="SMART" id="SM00482"/>
    </source>
</evidence>
<dbReference type="InterPro" id="IPR043502">
    <property type="entry name" value="DNA/RNA_pol_sf"/>
</dbReference>
<dbReference type="RefSeq" id="XP_013234658.1">
    <property type="nucleotide sequence ID" value="XM_013379204.1"/>
</dbReference>
<protein>
    <submittedName>
        <fullName evidence="2">DNA polymerase I, putative</fullName>
    </submittedName>
</protein>
<dbReference type="GO" id="GO:0003887">
    <property type="term" value="F:DNA-directed DNA polymerase activity"/>
    <property type="evidence" value="ECO:0007669"/>
    <property type="project" value="InterPro"/>
</dbReference>
<evidence type="ECO:0000313" key="3">
    <source>
        <dbReference type="Proteomes" id="UP000030747"/>
    </source>
</evidence>
<sequence>RIHAQLHQCGAGSGRFSCDSPNLQQIPREASFRRCFVPAAPLPLQQQGLSSAAAAAAAAGRAGDSGEVAGQAGPAAAAAGAAAAAAPAPAASPAAAHGAAPEKWKYVIADFSQIELRIAADIAGDERMIEAYQKGRDLHRLTASLLLSKPEAQLTKADRQLAKAVNFGLIYGISVPRFREYALSAYGVSLTLPEAQKFHSNFFKHYKGITRWHQQQKRQMPLETRTRSGRRARFDSFSFTKALNYPVQGTSADITKESLALLLLRLPQVRGQLVMCVHDEIIVQLPEEQQQQVCFFLFFLFFDFVAADFPSLAPPHDSLF</sequence>
<dbReference type="AlphaFoldDB" id="U6L5R7"/>
<name>U6L5R7_EIMTE</name>
<dbReference type="Proteomes" id="UP000030747">
    <property type="component" value="Unassembled WGS sequence"/>
</dbReference>
<dbReference type="Gene3D" id="3.30.70.370">
    <property type="match status" value="2"/>
</dbReference>
<dbReference type="PANTHER" id="PTHR10133">
    <property type="entry name" value="DNA POLYMERASE I"/>
    <property type="match status" value="1"/>
</dbReference>
<dbReference type="PANTHER" id="PTHR10133:SF62">
    <property type="entry name" value="DNA POLYMERASE THETA"/>
    <property type="match status" value="1"/>
</dbReference>